<name>A0A6A6EZ37_9PEZI</name>
<keyword evidence="2" id="KW-1185">Reference proteome</keyword>
<dbReference type="Proteomes" id="UP000799539">
    <property type="component" value="Unassembled WGS sequence"/>
</dbReference>
<evidence type="ECO:0000313" key="1">
    <source>
        <dbReference type="EMBL" id="KAF2206686.1"/>
    </source>
</evidence>
<protein>
    <submittedName>
        <fullName evidence="1">Uncharacterized protein</fullName>
    </submittedName>
</protein>
<accession>A0A6A6EZ37</accession>
<sequence>RRNLNIYNIRPYRRFYISDTIEAPIIYLDFRFYYYNISNLQLYLPARIVDI</sequence>
<dbReference type="EMBL" id="ML992714">
    <property type="protein sequence ID" value="KAF2206686.1"/>
    <property type="molecule type" value="Genomic_DNA"/>
</dbReference>
<evidence type="ECO:0000313" key="2">
    <source>
        <dbReference type="Proteomes" id="UP000799539"/>
    </source>
</evidence>
<feature type="non-terminal residue" evidence="1">
    <location>
        <position position="1"/>
    </location>
</feature>
<dbReference type="OrthoDB" id="3748138at2759"/>
<organism evidence="1 2">
    <name type="scientific">Cercospora zeae-maydis SCOH1-5</name>
    <dbReference type="NCBI Taxonomy" id="717836"/>
    <lineage>
        <taxon>Eukaryota</taxon>
        <taxon>Fungi</taxon>
        <taxon>Dikarya</taxon>
        <taxon>Ascomycota</taxon>
        <taxon>Pezizomycotina</taxon>
        <taxon>Dothideomycetes</taxon>
        <taxon>Dothideomycetidae</taxon>
        <taxon>Mycosphaerellales</taxon>
        <taxon>Mycosphaerellaceae</taxon>
        <taxon>Cercospora</taxon>
    </lineage>
</organism>
<gene>
    <name evidence="1" type="ORF">CERZMDRAFT_52637</name>
</gene>
<dbReference type="AlphaFoldDB" id="A0A6A6EZ37"/>
<proteinExistence type="predicted"/>
<reference evidence="1" key="1">
    <citation type="journal article" date="2020" name="Stud. Mycol.">
        <title>101 Dothideomycetes genomes: a test case for predicting lifestyles and emergence of pathogens.</title>
        <authorList>
            <person name="Haridas S."/>
            <person name="Albert R."/>
            <person name="Binder M."/>
            <person name="Bloem J."/>
            <person name="Labutti K."/>
            <person name="Salamov A."/>
            <person name="Andreopoulos B."/>
            <person name="Baker S."/>
            <person name="Barry K."/>
            <person name="Bills G."/>
            <person name="Bluhm B."/>
            <person name="Cannon C."/>
            <person name="Castanera R."/>
            <person name="Culley D."/>
            <person name="Daum C."/>
            <person name="Ezra D."/>
            <person name="Gonzalez J."/>
            <person name="Henrissat B."/>
            <person name="Kuo A."/>
            <person name="Liang C."/>
            <person name="Lipzen A."/>
            <person name="Lutzoni F."/>
            <person name="Magnuson J."/>
            <person name="Mondo S."/>
            <person name="Nolan M."/>
            <person name="Ohm R."/>
            <person name="Pangilinan J."/>
            <person name="Park H.-J."/>
            <person name="Ramirez L."/>
            <person name="Alfaro M."/>
            <person name="Sun H."/>
            <person name="Tritt A."/>
            <person name="Yoshinaga Y."/>
            <person name="Zwiers L.-H."/>
            <person name="Turgeon B."/>
            <person name="Goodwin S."/>
            <person name="Spatafora J."/>
            <person name="Crous P."/>
            <person name="Grigoriev I."/>
        </authorList>
    </citation>
    <scope>NUCLEOTIDE SEQUENCE</scope>
    <source>
        <strain evidence="1">SCOH1-5</strain>
    </source>
</reference>